<keyword evidence="1" id="KW-0812">Transmembrane</keyword>
<name>A0A2V4UQX0_9GAMM</name>
<evidence type="ECO:0000313" key="2">
    <source>
        <dbReference type="EMBL" id="PYE38936.1"/>
    </source>
</evidence>
<accession>A0A2V4UQX0</accession>
<gene>
    <name evidence="2" type="ORF">DFP82_10590</name>
</gene>
<dbReference type="EMBL" id="QJSU01000005">
    <property type="protein sequence ID" value="PYE38936.1"/>
    <property type="molecule type" value="Genomic_DNA"/>
</dbReference>
<dbReference type="Proteomes" id="UP000247746">
    <property type="component" value="Unassembled WGS sequence"/>
</dbReference>
<dbReference type="AlphaFoldDB" id="A0A2V4UQX0"/>
<sequence>MGWHWSYGDTLMLLDTKSHTEYSIYRIIIGLILLFCSNLTIWSTSLSGYFIQVVYIS</sequence>
<organism evidence="2 3">
    <name type="scientific">Psychrobacter fozii</name>
    <dbReference type="NCBI Taxonomy" id="198480"/>
    <lineage>
        <taxon>Bacteria</taxon>
        <taxon>Pseudomonadati</taxon>
        <taxon>Pseudomonadota</taxon>
        <taxon>Gammaproteobacteria</taxon>
        <taxon>Moraxellales</taxon>
        <taxon>Moraxellaceae</taxon>
        <taxon>Psychrobacter</taxon>
    </lineage>
</organism>
<evidence type="ECO:0000313" key="3">
    <source>
        <dbReference type="Proteomes" id="UP000247746"/>
    </source>
</evidence>
<evidence type="ECO:0000256" key="1">
    <source>
        <dbReference type="SAM" id="Phobius"/>
    </source>
</evidence>
<keyword evidence="3" id="KW-1185">Reference proteome</keyword>
<keyword evidence="1" id="KW-1133">Transmembrane helix</keyword>
<comment type="caution">
    <text evidence="2">The sequence shown here is derived from an EMBL/GenBank/DDBJ whole genome shotgun (WGS) entry which is preliminary data.</text>
</comment>
<reference evidence="2 3" key="1">
    <citation type="submission" date="2018-06" db="EMBL/GenBank/DDBJ databases">
        <title>Genomic Encyclopedia of Type Strains, Phase III (KMG-III): the genomes of soil and plant-associated and newly described type strains.</title>
        <authorList>
            <person name="Whitman W."/>
        </authorList>
    </citation>
    <scope>NUCLEOTIDE SEQUENCE [LARGE SCALE GENOMIC DNA]</scope>
    <source>
        <strain evidence="2 3">CECT 5889</strain>
    </source>
</reference>
<proteinExistence type="predicted"/>
<feature type="transmembrane region" description="Helical" evidence="1">
    <location>
        <begin position="22"/>
        <end position="42"/>
    </location>
</feature>
<keyword evidence="1" id="KW-0472">Membrane</keyword>
<protein>
    <submittedName>
        <fullName evidence="2">Uncharacterized protein</fullName>
    </submittedName>
</protein>